<comment type="caution">
    <text evidence="9">The sequence shown here is derived from an EMBL/GenBank/DDBJ whole genome shotgun (WGS) entry which is preliminary data.</text>
</comment>
<evidence type="ECO:0000256" key="5">
    <source>
        <dbReference type="ARBA" id="ARBA00023136"/>
    </source>
</evidence>
<keyword evidence="3 6" id="KW-0812">Transmembrane</keyword>
<feature type="signal peptide" evidence="8">
    <location>
        <begin position="1"/>
        <end position="18"/>
    </location>
</feature>
<dbReference type="AlphaFoldDB" id="A0AAD5V1R5"/>
<dbReference type="InterPro" id="IPR004345">
    <property type="entry name" value="TB2_DP1_HVA22"/>
</dbReference>
<feature type="region of interest" description="Disordered" evidence="7">
    <location>
        <begin position="134"/>
        <end position="153"/>
    </location>
</feature>
<feature type="transmembrane region" description="Helical" evidence="6">
    <location>
        <begin position="40"/>
        <end position="64"/>
    </location>
</feature>
<gene>
    <name evidence="9" type="ORF">NLI96_g7010</name>
</gene>
<dbReference type="EMBL" id="JANAWD010000275">
    <property type="protein sequence ID" value="KAJ3482397.1"/>
    <property type="molecule type" value="Genomic_DNA"/>
</dbReference>
<evidence type="ECO:0000313" key="9">
    <source>
        <dbReference type="EMBL" id="KAJ3482397.1"/>
    </source>
</evidence>
<proteinExistence type="inferred from homology"/>
<feature type="chain" id="PRO_5042094653" description="Protein YOP1" evidence="8">
    <location>
        <begin position="19"/>
        <end position="216"/>
    </location>
</feature>
<evidence type="ECO:0000256" key="1">
    <source>
        <dbReference type="ARBA" id="ARBA00004141"/>
    </source>
</evidence>
<keyword evidence="10" id="KW-1185">Reference proteome</keyword>
<dbReference type="PANTHER" id="PTHR12300">
    <property type="entry name" value="HVA22-LIKE PROTEINS"/>
    <property type="match status" value="1"/>
</dbReference>
<comment type="caution">
    <text evidence="6">Lacks conserved residue(s) required for the propagation of feature annotation.</text>
</comment>
<reference evidence="9" key="1">
    <citation type="submission" date="2022-07" db="EMBL/GenBank/DDBJ databases">
        <title>Genome Sequence of Physisporinus lineatus.</title>
        <authorList>
            <person name="Buettner E."/>
        </authorList>
    </citation>
    <scope>NUCLEOTIDE SEQUENCE</scope>
    <source>
        <strain evidence="9">VT162</strain>
    </source>
</reference>
<evidence type="ECO:0000313" key="10">
    <source>
        <dbReference type="Proteomes" id="UP001212997"/>
    </source>
</evidence>
<keyword evidence="5 6" id="KW-0472">Membrane</keyword>
<name>A0AAD5V1R5_9APHY</name>
<dbReference type="GO" id="GO:0016020">
    <property type="term" value="C:membrane"/>
    <property type="evidence" value="ECO:0007669"/>
    <property type="project" value="UniProtKB-SubCell"/>
</dbReference>
<accession>A0AAD5V1R5</accession>
<evidence type="ECO:0000256" key="3">
    <source>
        <dbReference type="ARBA" id="ARBA00022692"/>
    </source>
</evidence>
<evidence type="ECO:0000256" key="2">
    <source>
        <dbReference type="ARBA" id="ARBA00008573"/>
    </source>
</evidence>
<dbReference type="Proteomes" id="UP001212997">
    <property type="component" value="Unassembled WGS sequence"/>
</dbReference>
<comment type="subcellular location">
    <subcellularLocation>
        <location evidence="1 6">Membrane</location>
        <topology evidence="1 6">Multi-pass membrane protein</topology>
    </subcellularLocation>
</comment>
<keyword evidence="4 6" id="KW-1133">Transmembrane helix</keyword>
<dbReference type="PANTHER" id="PTHR12300:SF161">
    <property type="entry name" value="RECEPTOR EXPRESSION-ENHANCING PROTEIN"/>
    <property type="match status" value="1"/>
</dbReference>
<protein>
    <recommendedName>
        <fullName evidence="6">Protein YOP1</fullName>
    </recommendedName>
</protein>
<feature type="region of interest" description="Disordered" evidence="7">
    <location>
        <begin position="173"/>
        <end position="216"/>
    </location>
</feature>
<evidence type="ECO:0000256" key="7">
    <source>
        <dbReference type="SAM" id="MobiDB-lite"/>
    </source>
</evidence>
<feature type="compositionally biased region" description="Pro residues" evidence="7">
    <location>
        <begin position="203"/>
        <end position="216"/>
    </location>
</feature>
<evidence type="ECO:0000256" key="8">
    <source>
        <dbReference type="SAM" id="SignalP"/>
    </source>
</evidence>
<comment type="similarity">
    <text evidence="2 6">Belongs to the DP1 family.</text>
</comment>
<evidence type="ECO:0000256" key="6">
    <source>
        <dbReference type="RuleBase" id="RU362006"/>
    </source>
</evidence>
<sequence>MISHLLSAWFAFLLPCYGTWKALSHRPISEPEIERWGMYWAVIGVFVAFEYVAEWLISWFPFYWETKTLLLLFLALPQTQGSTWVFQTYIHPFFSQNETEIDASLVAAQANLLAFVQSSLNKVWERALGAAGAQGATGQASSGPSTPDQSHKADPLAFAKGLWNTYGPTVVGAMQSQSNGSASGASVHTPAQEAQRRLSPQPQTSPSPSFPEPEVY</sequence>
<feature type="compositionally biased region" description="Low complexity" evidence="7">
    <location>
        <begin position="173"/>
        <end position="186"/>
    </location>
</feature>
<organism evidence="9 10">
    <name type="scientific">Meripilus lineatus</name>
    <dbReference type="NCBI Taxonomy" id="2056292"/>
    <lineage>
        <taxon>Eukaryota</taxon>
        <taxon>Fungi</taxon>
        <taxon>Dikarya</taxon>
        <taxon>Basidiomycota</taxon>
        <taxon>Agaricomycotina</taxon>
        <taxon>Agaricomycetes</taxon>
        <taxon>Polyporales</taxon>
        <taxon>Meripilaceae</taxon>
        <taxon>Meripilus</taxon>
    </lineage>
</organism>
<feature type="compositionally biased region" description="Low complexity" evidence="7">
    <location>
        <begin position="134"/>
        <end position="143"/>
    </location>
</feature>
<keyword evidence="8" id="KW-0732">Signal</keyword>
<evidence type="ECO:0000256" key="4">
    <source>
        <dbReference type="ARBA" id="ARBA00022989"/>
    </source>
</evidence>
<dbReference type="Pfam" id="PF03134">
    <property type="entry name" value="TB2_DP1_HVA22"/>
    <property type="match status" value="1"/>
</dbReference>